<evidence type="ECO:0000313" key="2">
    <source>
        <dbReference type="EMBL" id="TCU59085.1"/>
    </source>
</evidence>
<organism evidence="2 3">
    <name type="scientific">Longicatena caecimuris</name>
    <dbReference type="NCBI Taxonomy" id="1796635"/>
    <lineage>
        <taxon>Bacteria</taxon>
        <taxon>Bacillati</taxon>
        <taxon>Bacillota</taxon>
        <taxon>Erysipelotrichia</taxon>
        <taxon>Erysipelotrichales</taxon>
        <taxon>Erysipelotrichaceae</taxon>
        <taxon>Longicatena</taxon>
    </lineage>
</organism>
<dbReference type="RefSeq" id="WP_008687895.1">
    <property type="nucleotide sequence ID" value="NZ_AP024510.1"/>
</dbReference>
<dbReference type="EMBL" id="SMBP01000011">
    <property type="protein sequence ID" value="TCU59085.1"/>
    <property type="molecule type" value="Genomic_DNA"/>
</dbReference>
<comment type="caution">
    <text evidence="2">The sequence shown here is derived from an EMBL/GenBank/DDBJ whole genome shotgun (WGS) entry which is preliminary data.</text>
</comment>
<evidence type="ECO:0000256" key="1">
    <source>
        <dbReference type="SAM" id="Phobius"/>
    </source>
</evidence>
<dbReference type="Proteomes" id="UP000295773">
    <property type="component" value="Unassembled WGS sequence"/>
</dbReference>
<sequence>MEKEELLQKARKENQHGDERITYLDERSSSWSFRVIMSVLIVYDVVVWLIGPPYTDRYYYLHSFAQIGMFLYNLAQFYYTRKKSNFFFVIIFGVNAVYFLYWLVTGTFLCVVR</sequence>
<dbReference type="Pfam" id="PF20040">
    <property type="entry name" value="DUF6442"/>
    <property type="match status" value="1"/>
</dbReference>
<name>A0A4V2VKA3_9FIRM</name>
<keyword evidence="3" id="KW-1185">Reference proteome</keyword>
<dbReference type="AlphaFoldDB" id="A0A4V2VKA3"/>
<evidence type="ECO:0000313" key="3">
    <source>
        <dbReference type="Proteomes" id="UP000295773"/>
    </source>
</evidence>
<reference evidence="2 3" key="1">
    <citation type="submission" date="2019-03" db="EMBL/GenBank/DDBJ databases">
        <title>Genomic Encyclopedia of Type Strains, Phase IV (KMG-IV): sequencing the most valuable type-strain genomes for metagenomic binning, comparative biology and taxonomic classification.</title>
        <authorList>
            <person name="Goeker M."/>
        </authorList>
    </citation>
    <scope>NUCLEOTIDE SEQUENCE [LARGE SCALE GENOMIC DNA]</scope>
    <source>
        <strain evidence="2 3">DSM 29481</strain>
    </source>
</reference>
<feature type="transmembrane region" description="Helical" evidence="1">
    <location>
        <begin position="31"/>
        <end position="51"/>
    </location>
</feature>
<keyword evidence="1" id="KW-0472">Membrane</keyword>
<protein>
    <submittedName>
        <fullName evidence="2">Uncharacterized protein</fullName>
    </submittedName>
</protein>
<dbReference type="GeneID" id="73795913"/>
<keyword evidence="1" id="KW-1133">Transmembrane helix</keyword>
<keyword evidence="1" id="KW-0812">Transmembrane</keyword>
<feature type="transmembrane region" description="Helical" evidence="1">
    <location>
        <begin position="86"/>
        <end position="104"/>
    </location>
</feature>
<gene>
    <name evidence="2" type="ORF">EDD61_11113</name>
</gene>
<dbReference type="InterPro" id="IPR045620">
    <property type="entry name" value="DUF6442"/>
</dbReference>
<accession>A0A4V2VKA3</accession>
<proteinExistence type="predicted"/>
<feature type="transmembrane region" description="Helical" evidence="1">
    <location>
        <begin position="57"/>
        <end position="74"/>
    </location>
</feature>